<keyword evidence="1" id="KW-0472">Membrane</keyword>
<organism evidence="3 4">
    <name type="scientific">Dyadobacter jejuensis</name>
    <dbReference type="NCBI Taxonomy" id="1082580"/>
    <lineage>
        <taxon>Bacteria</taxon>
        <taxon>Pseudomonadati</taxon>
        <taxon>Bacteroidota</taxon>
        <taxon>Cytophagia</taxon>
        <taxon>Cytophagales</taxon>
        <taxon>Spirosomataceae</taxon>
        <taxon>Dyadobacter</taxon>
    </lineage>
</organism>
<dbReference type="AlphaFoldDB" id="A0A316B1T6"/>
<dbReference type="Pfam" id="PF04024">
    <property type="entry name" value="PspC"/>
    <property type="match status" value="1"/>
</dbReference>
<protein>
    <submittedName>
        <fullName evidence="3">Phage shock protein PspC (Stress-responsive transcriptional regulator)</fullName>
    </submittedName>
</protein>
<feature type="domain" description="Phage shock protein PspC N-terminal" evidence="2">
    <location>
        <begin position="26"/>
        <end position="70"/>
    </location>
</feature>
<keyword evidence="1" id="KW-1133">Transmembrane helix</keyword>
<gene>
    <name evidence="3" type="ORF">CLV98_11121</name>
</gene>
<evidence type="ECO:0000256" key="1">
    <source>
        <dbReference type="SAM" id="Phobius"/>
    </source>
</evidence>
<name>A0A316B1T6_9BACT</name>
<feature type="transmembrane region" description="Helical" evidence="1">
    <location>
        <begin position="47"/>
        <end position="69"/>
    </location>
</feature>
<evidence type="ECO:0000313" key="4">
    <source>
        <dbReference type="Proteomes" id="UP000245880"/>
    </source>
</evidence>
<keyword evidence="1" id="KW-0812">Transmembrane</keyword>
<sequence length="87" mass="10425">MKILNYEATNGPRIMNKLRYFVEDRIFGVCANLGEVLKIPASSIRLYFIYATFMTFGSPIILYLVMAFWMQVRQHWRRHHNPTVWEL</sequence>
<accession>A0A316B1T6</accession>
<dbReference type="InterPro" id="IPR007168">
    <property type="entry name" value="Phageshock_PspC_N"/>
</dbReference>
<keyword evidence="4" id="KW-1185">Reference proteome</keyword>
<reference evidence="3 4" key="1">
    <citation type="submission" date="2018-03" db="EMBL/GenBank/DDBJ databases">
        <title>Genomic Encyclopedia of Archaeal and Bacterial Type Strains, Phase II (KMG-II): from individual species to whole genera.</title>
        <authorList>
            <person name="Goeker M."/>
        </authorList>
    </citation>
    <scope>NUCLEOTIDE SEQUENCE [LARGE SCALE GENOMIC DNA]</scope>
    <source>
        <strain evidence="3 4">DSM 100346</strain>
    </source>
</reference>
<dbReference type="EMBL" id="QGDT01000011">
    <property type="protein sequence ID" value="PWJ56527.1"/>
    <property type="molecule type" value="Genomic_DNA"/>
</dbReference>
<evidence type="ECO:0000259" key="2">
    <source>
        <dbReference type="Pfam" id="PF04024"/>
    </source>
</evidence>
<evidence type="ECO:0000313" key="3">
    <source>
        <dbReference type="EMBL" id="PWJ56527.1"/>
    </source>
</evidence>
<comment type="caution">
    <text evidence="3">The sequence shown here is derived from an EMBL/GenBank/DDBJ whole genome shotgun (WGS) entry which is preliminary data.</text>
</comment>
<dbReference type="Proteomes" id="UP000245880">
    <property type="component" value="Unassembled WGS sequence"/>
</dbReference>
<proteinExistence type="predicted"/>